<gene>
    <name evidence="2" type="ORF">EDD78_104108</name>
</gene>
<dbReference type="InterPro" id="IPR050312">
    <property type="entry name" value="IolE/XylAMocC-like"/>
</dbReference>
<dbReference type="Pfam" id="PF01261">
    <property type="entry name" value="AP_endonuc_2"/>
    <property type="match status" value="1"/>
</dbReference>
<accession>A0A9X8Y8F7</accession>
<comment type="caution">
    <text evidence="2">The sequence shown here is derived from an EMBL/GenBank/DDBJ whole genome shotgun (WGS) entry which is preliminary data.</text>
</comment>
<dbReference type="Proteomes" id="UP000294682">
    <property type="component" value="Unassembled WGS sequence"/>
</dbReference>
<protein>
    <submittedName>
        <fullName evidence="2">Protein FrlC</fullName>
    </submittedName>
</protein>
<feature type="domain" description="Xylose isomerase-like TIM barrel" evidence="1">
    <location>
        <begin position="27"/>
        <end position="270"/>
    </location>
</feature>
<keyword evidence="3" id="KW-1185">Reference proteome</keyword>
<sequence length="275" mass="30778">MKLRKEQIAGGNYQYTRHPFSHFVESMKRMDVHHIELYAASPHLYVDDYTPGTVGGQQKLLREAGIAVCCLTAEQCLYPVSAAIDDPIVRERSLRYYEKALELAAAFESPYMQMISGSGLIGSDPGEDWKRSADGIARLMKTAERVGVTIVLEADRTCTVKDTPDQLKMIKEIGSDHLSGMIDTNAIYHAGEDFEESVKLLGPHLRHLHFIDLKPDGGCLVPGSGILPMKEYLDVLGKYGYEGYLTPELWGFRYQECADEAMQQSLDFCRGCLDD</sequence>
<organism evidence="2 3">
    <name type="scientific">Harryflintia acetispora</name>
    <dbReference type="NCBI Taxonomy" id="1849041"/>
    <lineage>
        <taxon>Bacteria</taxon>
        <taxon>Bacillati</taxon>
        <taxon>Bacillota</taxon>
        <taxon>Clostridia</taxon>
        <taxon>Eubacteriales</taxon>
        <taxon>Oscillospiraceae</taxon>
        <taxon>Harryflintia</taxon>
    </lineage>
</organism>
<dbReference type="EMBL" id="SLUK01000004">
    <property type="protein sequence ID" value="TCL43770.1"/>
    <property type="molecule type" value="Genomic_DNA"/>
</dbReference>
<dbReference type="PANTHER" id="PTHR12110">
    <property type="entry name" value="HYDROXYPYRUVATE ISOMERASE"/>
    <property type="match status" value="1"/>
</dbReference>
<name>A0A9X8Y8F7_9FIRM</name>
<evidence type="ECO:0000313" key="3">
    <source>
        <dbReference type="Proteomes" id="UP000294682"/>
    </source>
</evidence>
<dbReference type="InterPro" id="IPR036237">
    <property type="entry name" value="Xyl_isomerase-like_sf"/>
</dbReference>
<reference evidence="2 3" key="1">
    <citation type="submission" date="2019-03" db="EMBL/GenBank/DDBJ databases">
        <title>Genomic Encyclopedia of Type Strains, Phase IV (KMG-IV): sequencing the most valuable type-strain genomes for metagenomic binning, comparative biology and taxonomic classification.</title>
        <authorList>
            <person name="Goeker M."/>
        </authorList>
    </citation>
    <scope>NUCLEOTIDE SEQUENCE [LARGE SCALE GENOMIC DNA]</scope>
    <source>
        <strain evidence="2 3">DSM 100433</strain>
    </source>
</reference>
<proteinExistence type="predicted"/>
<dbReference type="SUPFAM" id="SSF51658">
    <property type="entry name" value="Xylose isomerase-like"/>
    <property type="match status" value="1"/>
</dbReference>
<dbReference type="RefSeq" id="WP_132084359.1">
    <property type="nucleotide sequence ID" value="NZ_SLUK01000004.1"/>
</dbReference>
<evidence type="ECO:0000259" key="1">
    <source>
        <dbReference type="Pfam" id="PF01261"/>
    </source>
</evidence>
<dbReference type="Gene3D" id="3.20.20.150">
    <property type="entry name" value="Divalent-metal-dependent TIM barrel enzymes"/>
    <property type="match status" value="1"/>
</dbReference>
<dbReference type="AlphaFoldDB" id="A0A9X8Y8F7"/>
<evidence type="ECO:0000313" key="2">
    <source>
        <dbReference type="EMBL" id="TCL43770.1"/>
    </source>
</evidence>
<dbReference type="InterPro" id="IPR013022">
    <property type="entry name" value="Xyl_isomerase-like_TIM-brl"/>
</dbReference>